<name>A0A1J1HHE6_9DIPT</name>
<accession>A0A1J1HHE6</accession>
<organism evidence="1 2">
    <name type="scientific">Clunio marinus</name>
    <dbReference type="NCBI Taxonomy" id="568069"/>
    <lineage>
        <taxon>Eukaryota</taxon>
        <taxon>Metazoa</taxon>
        <taxon>Ecdysozoa</taxon>
        <taxon>Arthropoda</taxon>
        <taxon>Hexapoda</taxon>
        <taxon>Insecta</taxon>
        <taxon>Pterygota</taxon>
        <taxon>Neoptera</taxon>
        <taxon>Endopterygota</taxon>
        <taxon>Diptera</taxon>
        <taxon>Nematocera</taxon>
        <taxon>Chironomoidea</taxon>
        <taxon>Chironomidae</taxon>
        <taxon>Clunio</taxon>
    </lineage>
</organism>
<evidence type="ECO:0000313" key="2">
    <source>
        <dbReference type="Proteomes" id="UP000183832"/>
    </source>
</evidence>
<evidence type="ECO:0000313" key="1">
    <source>
        <dbReference type="EMBL" id="CRK87299.1"/>
    </source>
</evidence>
<proteinExistence type="predicted"/>
<gene>
    <name evidence="1" type="ORF">CLUMA_CG001101</name>
</gene>
<keyword evidence="2" id="KW-1185">Reference proteome</keyword>
<dbReference type="EMBL" id="CVRI01000004">
    <property type="protein sequence ID" value="CRK87299.1"/>
    <property type="molecule type" value="Genomic_DNA"/>
</dbReference>
<dbReference type="Proteomes" id="UP000183832">
    <property type="component" value="Unassembled WGS sequence"/>
</dbReference>
<dbReference type="AlphaFoldDB" id="A0A1J1HHE6"/>
<protein>
    <submittedName>
        <fullName evidence="1">CLUMA_CG001101, isoform A</fullName>
    </submittedName>
</protein>
<reference evidence="1 2" key="1">
    <citation type="submission" date="2015-04" db="EMBL/GenBank/DDBJ databases">
        <authorList>
            <person name="Syromyatnikov M.Y."/>
            <person name="Popov V.N."/>
        </authorList>
    </citation>
    <scope>NUCLEOTIDE SEQUENCE [LARGE SCALE GENOMIC DNA]</scope>
</reference>
<sequence length="75" mass="8687">MQATTFFSPLAGVHSILKAREICYLTLRLPCLNLPQLQVELKQTNGNNKLSEDKKTELFRELFFNDVSEFPMVRI</sequence>